<accession>A0ACC1T0V7</accession>
<evidence type="ECO:0000313" key="2">
    <source>
        <dbReference type="Proteomes" id="UP001148662"/>
    </source>
</evidence>
<organism evidence="1 2">
    <name type="scientific">Phlebia brevispora</name>
    <dbReference type="NCBI Taxonomy" id="194682"/>
    <lineage>
        <taxon>Eukaryota</taxon>
        <taxon>Fungi</taxon>
        <taxon>Dikarya</taxon>
        <taxon>Basidiomycota</taxon>
        <taxon>Agaricomycotina</taxon>
        <taxon>Agaricomycetes</taxon>
        <taxon>Polyporales</taxon>
        <taxon>Meruliaceae</taxon>
        <taxon>Phlebia</taxon>
    </lineage>
</organism>
<sequence>MSRVQRKYFTLTPQEAVDAGPYDFIVVGSGVGGGTIAAELFDTNIKLGPEKAVNILVIERGDLLFHSHSLNSARPSKIRSRAQDNDAVFQQFKSDFEVETADWNGGPMYCLGGRSVAWGLFSPRIHDRTLHDYFPKQVVEDVLGRYYSLAEATMQLSIPATQQRHLRLIERLNIDEAVSGRDASWEWGRIASQFHRTNNYYFPVDAWSTVDRLLEIAMSKEPGKEHPKFRILLQAEVRRIEIESPAGQTPRALGVTILAFVDGAPQEYFIPLRQPSKPGPQPTVVLCAGSVQSAAILLRSKVPLTSESSYDGCHITDHEIFYTSRSFRYKDETISREVGGMKLQTYLTNLPSSPDKIFLANMAIDSSSFLPRGDQIRDDSLPQFVMAIIGLSPLFEKNSIRLDHDEEPVVHIERAGGDGPASGGTYDDLQRITEGAMAAISQVLDIEWISPGGNAGNAFWQRLPLGGVAHELGSIPMPGMTETGVSPEVNPTLTLTALVLRLTHSLLPSTFWIQSAPGIAIVMNQSGGRIRVQAAEVWQGRGWHRLHPLDVFIFGPHRQPLPRPGDPEKWPFIDSSLDFQTTPASETAARGFVLSPPTESAQRVLWGTSVNARHGKDVVLEPGQVFVWTRMPEPEIWRFDNQRKAWCPVSAPGPEPILVWRLIDSKPIGPETYVVQPGGDICTIPALTLP</sequence>
<protein>
    <submittedName>
        <fullName evidence="1">Uncharacterized protein</fullName>
    </submittedName>
</protein>
<evidence type="ECO:0000313" key="1">
    <source>
        <dbReference type="EMBL" id="KAJ3550465.1"/>
    </source>
</evidence>
<comment type="caution">
    <text evidence="1">The sequence shown here is derived from an EMBL/GenBank/DDBJ whole genome shotgun (WGS) entry which is preliminary data.</text>
</comment>
<gene>
    <name evidence="1" type="ORF">NM688_g5070</name>
</gene>
<proteinExistence type="predicted"/>
<keyword evidence="2" id="KW-1185">Reference proteome</keyword>
<dbReference type="EMBL" id="JANHOG010000902">
    <property type="protein sequence ID" value="KAJ3550465.1"/>
    <property type="molecule type" value="Genomic_DNA"/>
</dbReference>
<dbReference type="Proteomes" id="UP001148662">
    <property type="component" value="Unassembled WGS sequence"/>
</dbReference>
<name>A0ACC1T0V7_9APHY</name>
<reference evidence="1" key="1">
    <citation type="submission" date="2022-07" db="EMBL/GenBank/DDBJ databases">
        <title>Genome Sequence of Phlebia brevispora.</title>
        <authorList>
            <person name="Buettner E."/>
        </authorList>
    </citation>
    <scope>NUCLEOTIDE SEQUENCE</scope>
    <source>
        <strain evidence="1">MPL23</strain>
    </source>
</reference>